<dbReference type="Proteomes" id="UP000233534">
    <property type="component" value="Chromosome"/>
</dbReference>
<accession>A0A2K9EE06</accession>
<protein>
    <submittedName>
        <fullName evidence="1">Uncharacterized protein</fullName>
    </submittedName>
</protein>
<evidence type="ECO:0000313" key="4">
    <source>
        <dbReference type="Proteomes" id="UP000239720"/>
    </source>
</evidence>
<evidence type="ECO:0000313" key="2">
    <source>
        <dbReference type="EMBL" id="PQQ67370.1"/>
    </source>
</evidence>
<gene>
    <name evidence="2" type="ORF">B9R14_11830</name>
    <name evidence="1" type="ORF">HVS_07655</name>
</gene>
<organism evidence="1 3">
    <name type="scientific">Acetivibrio saccincola</name>
    <dbReference type="NCBI Taxonomy" id="1677857"/>
    <lineage>
        <taxon>Bacteria</taxon>
        <taxon>Bacillati</taxon>
        <taxon>Bacillota</taxon>
        <taxon>Clostridia</taxon>
        <taxon>Eubacteriales</taxon>
        <taxon>Oscillospiraceae</taxon>
        <taxon>Acetivibrio</taxon>
    </lineage>
</organism>
<dbReference type="RefSeq" id="WP_101300805.1">
    <property type="nucleotide sequence ID" value="NZ_CP025197.1"/>
</dbReference>
<reference evidence="2 4" key="2">
    <citation type="journal article" date="2018" name="Syst. Appl. Microbiol.">
        <title>Characterization and high-quality draft genome sequence of Herbivorax saccincola A7, an anaerobic, alkaliphilic, thermophilic, cellulolytic, and xylanolytic bacterium.</title>
        <authorList>
            <person name="Aikawa S."/>
            <person name="Baramee S."/>
            <person name="Sermsathanaswadi J."/>
            <person name="Thianheng P."/>
            <person name="Tachaapaikoon C."/>
            <person name="Shikata A."/>
            <person name="Waeonukul R."/>
            <person name="Pason P."/>
            <person name="Ratanakhanokchai K."/>
            <person name="Kosugi A."/>
        </authorList>
    </citation>
    <scope>NUCLEOTIDE SEQUENCE [LARGE SCALE GENOMIC DNA]</scope>
    <source>
        <strain evidence="2 4">A7</strain>
    </source>
</reference>
<keyword evidence="3" id="KW-1185">Reference proteome</keyword>
<dbReference type="EMBL" id="CP025197">
    <property type="protein sequence ID" value="AUG57445.1"/>
    <property type="molecule type" value="Genomic_DNA"/>
</dbReference>
<dbReference type="Proteomes" id="UP000239720">
    <property type="component" value="Unassembled WGS sequence"/>
</dbReference>
<dbReference type="KEGG" id="hsc:HVS_07655"/>
<sequence length="98" mass="11361">MFKSRRKNKKPYKLVSPGDEVLAPCAQDVYRKAIVISYQEVRNNPTLRIKFKSGNMNFVSAQLCYKIVKGIAVPLEKPKTRVQKLCLWFLRRFGLAEV</sequence>
<proteinExistence type="predicted"/>
<name>A0A2K9EE06_9FIRM</name>
<evidence type="ECO:0000313" key="1">
    <source>
        <dbReference type="EMBL" id="AUG57445.1"/>
    </source>
</evidence>
<dbReference type="EMBL" id="NEMB01000003">
    <property type="protein sequence ID" value="PQQ67370.1"/>
    <property type="molecule type" value="Genomic_DNA"/>
</dbReference>
<evidence type="ECO:0000313" key="3">
    <source>
        <dbReference type="Proteomes" id="UP000233534"/>
    </source>
</evidence>
<reference evidence="1 3" key="1">
    <citation type="submission" date="2017-12" db="EMBL/GenBank/DDBJ databases">
        <title>Complete genome sequence of Herbivorax saccincola GGR1, a novel Cellulosome-producing hydrolytic bacterium in a thermophilic biogas plant, established by Illumina and Nanopore MinION sequencing.</title>
        <authorList>
            <person name="Pechtl A."/>
            <person name="Ruckert C."/>
            <person name="Koeck D.E."/>
            <person name="Maus I."/>
            <person name="Winkler A."/>
            <person name="Kalinowski J."/>
            <person name="Puhler A."/>
            <person name="Schwarz W.W."/>
            <person name="Zverlov V.V."/>
            <person name="Schluter A."/>
            <person name="Liebl W."/>
        </authorList>
    </citation>
    <scope>NUCLEOTIDE SEQUENCE [LARGE SCALE GENOMIC DNA]</scope>
    <source>
        <strain evidence="1">GGR1</strain>
        <strain evidence="3">SR1</strain>
    </source>
</reference>
<dbReference type="AlphaFoldDB" id="A0A2K9EE06"/>
<dbReference type="OrthoDB" id="2084360at2"/>